<dbReference type="Gene3D" id="3.40.47.10">
    <property type="match status" value="1"/>
</dbReference>
<dbReference type="InterPro" id="IPR014030">
    <property type="entry name" value="Ketoacyl_synth_N"/>
</dbReference>
<evidence type="ECO:0000256" key="1">
    <source>
        <dbReference type="SAM" id="Phobius"/>
    </source>
</evidence>
<reference evidence="3 4" key="1">
    <citation type="submission" date="2016-06" db="EMBL/GenBank/DDBJ databases">
        <authorList>
            <person name="Kjaerup R.B."/>
            <person name="Dalgaard T.S."/>
            <person name="Juul-Madsen H.R."/>
        </authorList>
    </citation>
    <scope>NUCLEOTIDE SEQUENCE [LARGE SCALE GENOMIC DNA]</scope>
    <source>
        <strain evidence="3">3</strain>
    </source>
</reference>
<evidence type="ECO:0000313" key="3">
    <source>
        <dbReference type="EMBL" id="SBT04145.1"/>
    </source>
</evidence>
<protein>
    <recommendedName>
        <fullName evidence="2">Beta-ketoacyl synthase-like N-terminal domain-containing protein</fullName>
    </recommendedName>
</protein>
<dbReference type="SUPFAM" id="SSF53901">
    <property type="entry name" value="Thiolase-like"/>
    <property type="match status" value="1"/>
</dbReference>
<feature type="domain" description="Beta-ketoacyl synthase-like N-terminal" evidence="2">
    <location>
        <begin position="39"/>
        <end position="124"/>
    </location>
</feature>
<keyword evidence="4" id="KW-1185">Reference proteome</keyword>
<sequence length="300" mass="32382">MEGGDLTDARAIPSLTPDTPLEALSIDPLGVVELLFIVEDQFSVQPSFDGSAHFEPPKLRMLDRVSQFALVAAKQALGRASCDLGQEDRSRIGVFVGTGMGGSQTSDDGYKTLYGDASDRIKPFTLKTSVGGGKSRSCFDRLSTNGIFSAHPTGELPLITHAGNRAQTDSLACSGFLILCCGGCGRPGRARSVRWRTDAKRGAVTIRAQLRQQAKASATNPPEQRRTGRFKLSVLHRGALRMRFNPDLEQSWFGSLMEIINNATMLSIILTGAALMILAIGRILFIASLARFRKTIGHMA</sequence>
<keyword evidence="1" id="KW-0812">Transmembrane</keyword>
<dbReference type="EMBL" id="FLQX01000035">
    <property type="protein sequence ID" value="SBT04145.1"/>
    <property type="molecule type" value="Genomic_DNA"/>
</dbReference>
<accession>A0A1A8XG48</accession>
<dbReference type="Proteomes" id="UP000199169">
    <property type="component" value="Unassembled WGS sequence"/>
</dbReference>
<keyword evidence="1" id="KW-1133">Transmembrane helix</keyword>
<keyword evidence="1" id="KW-0472">Membrane</keyword>
<dbReference type="GO" id="GO:0016746">
    <property type="term" value="F:acyltransferase activity"/>
    <property type="evidence" value="ECO:0007669"/>
    <property type="project" value="InterPro"/>
</dbReference>
<dbReference type="Pfam" id="PF00109">
    <property type="entry name" value="ketoacyl-synt"/>
    <property type="match status" value="1"/>
</dbReference>
<evidence type="ECO:0000259" key="2">
    <source>
        <dbReference type="Pfam" id="PF00109"/>
    </source>
</evidence>
<dbReference type="STRING" id="1860102.ACCAA_130101"/>
<proteinExistence type="predicted"/>
<gene>
    <name evidence="3" type="ORF">ACCAA_130101</name>
</gene>
<organism evidence="3 4">
    <name type="scientific">Candidatus Accumulibacter aalborgensis</name>
    <dbReference type="NCBI Taxonomy" id="1860102"/>
    <lineage>
        <taxon>Bacteria</taxon>
        <taxon>Pseudomonadati</taxon>
        <taxon>Pseudomonadota</taxon>
        <taxon>Betaproteobacteria</taxon>
        <taxon>Candidatus Accumulibacter</taxon>
    </lineage>
</organism>
<dbReference type="AlphaFoldDB" id="A0A1A8XG48"/>
<feature type="transmembrane region" description="Helical" evidence="1">
    <location>
        <begin position="265"/>
        <end position="290"/>
    </location>
</feature>
<name>A0A1A8XG48_9PROT</name>
<dbReference type="InterPro" id="IPR016039">
    <property type="entry name" value="Thiolase-like"/>
</dbReference>
<evidence type="ECO:0000313" key="4">
    <source>
        <dbReference type="Proteomes" id="UP000199169"/>
    </source>
</evidence>